<keyword evidence="2" id="KW-1185">Reference proteome</keyword>
<dbReference type="RefSeq" id="WP_342756623.1">
    <property type="nucleotide sequence ID" value="NZ_CP146256.1"/>
</dbReference>
<dbReference type="EMBL" id="CP146256">
    <property type="protein sequence ID" value="XAH73013.1"/>
    <property type="molecule type" value="Genomic_DNA"/>
</dbReference>
<sequence>MNSKEQDTQQLIIDMAKELLEETEDVEKITVRQPYRFITHPQIKSNAQRVLCPIRNSATFYMYSGIDLSDQGQQSRFIDKLINNLIGSNEKSVEI</sequence>
<dbReference type="Proteomes" id="UP001451571">
    <property type="component" value="Chromosome"/>
</dbReference>
<organism evidence="1 2">
    <name type="scientific">Kineothrix sedimenti</name>
    <dbReference type="NCBI Taxonomy" id="3123317"/>
    <lineage>
        <taxon>Bacteria</taxon>
        <taxon>Bacillati</taxon>
        <taxon>Bacillota</taxon>
        <taxon>Clostridia</taxon>
        <taxon>Lachnospirales</taxon>
        <taxon>Lachnospiraceae</taxon>
        <taxon>Kineothrix</taxon>
    </lineage>
</organism>
<reference evidence="1 2" key="1">
    <citation type="submission" date="2024-02" db="EMBL/GenBank/DDBJ databases">
        <title>Bacterial strain from lacustrine sediment.</title>
        <authorList>
            <person name="Petit C."/>
            <person name="Fadhlaoui K."/>
        </authorList>
    </citation>
    <scope>NUCLEOTIDE SEQUENCE [LARGE SCALE GENOMIC DNA]</scope>
    <source>
        <strain evidence="1 2">IPX-CK</strain>
    </source>
</reference>
<name>A0ABZ3ES05_9FIRM</name>
<evidence type="ECO:0000313" key="1">
    <source>
        <dbReference type="EMBL" id="XAH73013.1"/>
    </source>
</evidence>
<proteinExistence type="predicted"/>
<gene>
    <name evidence="1" type="ORF">V6984_16085</name>
</gene>
<evidence type="ECO:0000313" key="2">
    <source>
        <dbReference type="Proteomes" id="UP001451571"/>
    </source>
</evidence>
<protein>
    <submittedName>
        <fullName evidence="1">Uncharacterized protein</fullName>
    </submittedName>
</protein>
<accession>A0ABZ3ES05</accession>